<keyword evidence="1" id="KW-0812">Transmembrane</keyword>
<evidence type="ECO:0000313" key="3">
    <source>
        <dbReference type="Proteomes" id="UP001597492"/>
    </source>
</evidence>
<dbReference type="PROSITE" id="PS50895">
    <property type="entry name" value="SURF1"/>
    <property type="match status" value="1"/>
</dbReference>
<keyword evidence="3" id="KW-1185">Reference proteome</keyword>
<accession>A0ABW5UX10</accession>
<name>A0ABW5UX10_9MICO</name>
<keyword evidence="1" id="KW-1133">Transmembrane helix</keyword>
<comment type="subcellular location">
    <subcellularLocation>
        <location evidence="1">Cell membrane</location>
        <topology evidence="1">Multi-pass membrane protein</topology>
    </subcellularLocation>
</comment>
<comment type="caution">
    <text evidence="2">The sequence shown here is derived from an EMBL/GenBank/DDBJ whole genome shotgun (WGS) entry which is preliminary data.</text>
</comment>
<dbReference type="Proteomes" id="UP001597492">
    <property type="component" value="Unassembled WGS sequence"/>
</dbReference>
<dbReference type="Pfam" id="PF02104">
    <property type="entry name" value="SURF1"/>
    <property type="match status" value="1"/>
</dbReference>
<sequence>MLKPKWLAFLALVLVVVVAFLLLGRWQLTAAFESSGAAADAEEYLEPVPLGDLLEPDAWLTEEAAARPVTVSGFLVPGDFGVVEGRLQDGVSGFWVVGHFAVTSDGNEPSADATNAADLPGIPVALGWTSDEASAQQAIDSLESADTNLGSAGAPLSVLAKLEVGQDPLPARDGDPLRILSMSPGQLINTWQTGASDYYAAWLLHTEGLPVPDSLESIAAVPIDESTRVDLLNIFYAIEWLVFCAMAIYIWWRMVRDDYLSDLAERSDARLAERVRRELLLELANERDASGHNR</sequence>
<keyword evidence="1" id="KW-0472">Membrane</keyword>
<dbReference type="InterPro" id="IPR002994">
    <property type="entry name" value="Surf1/Shy1"/>
</dbReference>
<dbReference type="RefSeq" id="WP_187325753.1">
    <property type="nucleotide sequence ID" value="NZ_JBHUNE010000001.1"/>
</dbReference>
<dbReference type="EMBL" id="JBHUNE010000001">
    <property type="protein sequence ID" value="MFD2756907.1"/>
    <property type="molecule type" value="Genomic_DNA"/>
</dbReference>
<reference evidence="3" key="1">
    <citation type="journal article" date="2019" name="Int. J. Syst. Evol. Microbiol.">
        <title>The Global Catalogue of Microorganisms (GCM) 10K type strain sequencing project: providing services to taxonomists for standard genome sequencing and annotation.</title>
        <authorList>
            <consortium name="The Broad Institute Genomics Platform"/>
            <consortium name="The Broad Institute Genome Sequencing Center for Infectious Disease"/>
            <person name="Wu L."/>
            <person name="Ma J."/>
        </authorList>
    </citation>
    <scope>NUCLEOTIDE SEQUENCE [LARGE SCALE GENOMIC DNA]</scope>
    <source>
        <strain evidence="3">TISTR 1514</strain>
    </source>
</reference>
<gene>
    <name evidence="2" type="ORF">ACFSW7_00760</name>
</gene>
<feature type="transmembrane region" description="Helical" evidence="1">
    <location>
        <begin position="234"/>
        <end position="252"/>
    </location>
</feature>
<evidence type="ECO:0000256" key="1">
    <source>
        <dbReference type="RuleBase" id="RU363076"/>
    </source>
</evidence>
<keyword evidence="1" id="KW-1003">Cell membrane</keyword>
<proteinExistence type="inferred from homology"/>
<evidence type="ECO:0000313" key="2">
    <source>
        <dbReference type="EMBL" id="MFD2756907.1"/>
    </source>
</evidence>
<comment type="caution">
    <text evidence="1">Lacks conserved residue(s) required for the propagation of feature annotation.</text>
</comment>
<comment type="similarity">
    <text evidence="1">Belongs to the SURF1 family.</text>
</comment>
<protein>
    <recommendedName>
        <fullName evidence="1">SURF1-like protein</fullName>
    </recommendedName>
</protein>
<organism evidence="2 3">
    <name type="scientific">Gulosibacter faecalis</name>
    <dbReference type="NCBI Taxonomy" id="272240"/>
    <lineage>
        <taxon>Bacteria</taxon>
        <taxon>Bacillati</taxon>
        <taxon>Actinomycetota</taxon>
        <taxon>Actinomycetes</taxon>
        <taxon>Micrococcales</taxon>
        <taxon>Microbacteriaceae</taxon>
        <taxon>Gulosibacter</taxon>
    </lineage>
</organism>